<keyword evidence="7" id="KW-1185">Reference proteome</keyword>
<dbReference type="Pfam" id="PF01565">
    <property type="entry name" value="FAD_binding_4"/>
    <property type="match status" value="1"/>
</dbReference>
<dbReference type="PANTHER" id="PTHR43762">
    <property type="entry name" value="L-GULONOLACTONE OXIDASE"/>
    <property type="match status" value="1"/>
</dbReference>
<dbReference type="Gene3D" id="3.30.465.10">
    <property type="match status" value="1"/>
</dbReference>
<evidence type="ECO:0000313" key="7">
    <source>
        <dbReference type="Proteomes" id="UP001229346"/>
    </source>
</evidence>
<evidence type="ECO:0000256" key="1">
    <source>
        <dbReference type="ARBA" id="ARBA00022630"/>
    </source>
</evidence>
<organism evidence="6 7">
    <name type="scientific">Paenibacillus harenae</name>
    <dbReference type="NCBI Taxonomy" id="306543"/>
    <lineage>
        <taxon>Bacteria</taxon>
        <taxon>Bacillati</taxon>
        <taxon>Bacillota</taxon>
        <taxon>Bacilli</taxon>
        <taxon>Bacillales</taxon>
        <taxon>Paenibacillaceae</taxon>
        <taxon>Paenibacillus</taxon>
    </lineage>
</organism>
<dbReference type="InterPro" id="IPR036318">
    <property type="entry name" value="FAD-bd_PCMH-like_sf"/>
</dbReference>
<dbReference type="InterPro" id="IPR010031">
    <property type="entry name" value="FAD_lactone_oxidase-like"/>
</dbReference>
<dbReference type="InterPro" id="IPR016167">
    <property type="entry name" value="FAD-bd_PCMH_sub1"/>
</dbReference>
<keyword evidence="3" id="KW-0560">Oxidoreductase</keyword>
<dbReference type="PROSITE" id="PS51387">
    <property type="entry name" value="FAD_PCMH"/>
    <property type="match status" value="1"/>
</dbReference>
<keyword evidence="1" id="KW-0285">Flavoprotein</keyword>
<feature type="chain" id="PRO_5046352544" evidence="4">
    <location>
        <begin position="22"/>
        <end position="485"/>
    </location>
</feature>
<name>A0ABT9U927_PAEHA</name>
<feature type="signal peptide" evidence="4">
    <location>
        <begin position="1"/>
        <end position="21"/>
    </location>
</feature>
<sequence>MKKTIALLLLIALCVFQYVRTSSPDQDPYLTTDYSRLHPVKVERVVAGKEEEQLVRLVKDAKRKGLKVSIAGQRHSQGGHTYYKDGIVVDMTSYNKIIEVDSDAKRITLQAGATWEDAQKAINRYGLSVKTMQSLNPFTIGGSISINAHGRDIRNGSLISSVDSFRLLTADGQIKNVSRTENAELFPLALGGYGLFGIILDVTLDLTEDEVYRESTLLMDLSDYVDYFQHEVLPNPAIKLHIGRISVADDSYFTEALAKNYTVDPSLPLDKYNKLESNEKWVAPGKLLFNLNRSTNWGKKLQWNLQTYVFTRQSDHIISRNNAMRAAYEFMDYSQPGANDQLQEYFVPLDRFDSFARRLGEIVKEDKLNLLNVTIRYVGKDREAMLSYAKDDMLALVCLFNTPLSEQGQQKMKDSVQRMIDEVIAHDGSYYLPYIAYPTLEQFQTIYPNYEDFFEQKRMFDENELFMNYFYANYGSGRRREEVAS</sequence>
<feature type="domain" description="FAD-binding PCMH-type" evidence="5">
    <location>
        <begin position="37"/>
        <end position="209"/>
    </location>
</feature>
<proteinExistence type="predicted"/>
<keyword evidence="4" id="KW-0732">Signal</keyword>
<evidence type="ECO:0000256" key="4">
    <source>
        <dbReference type="SAM" id="SignalP"/>
    </source>
</evidence>
<protein>
    <submittedName>
        <fullName evidence="6">FAD/FMN-containing dehydrogenase</fullName>
    </submittedName>
</protein>
<keyword evidence="2" id="KW-0274">FAD</keyword>
<gene>
    <name evidence="6" type="ORF">J2T15_004653</name>
</gene>
<evidence type="ECO:0000313" key="6">
    <source>
        <dbReference type="EMBL" id="MDQ0115195.1"/>
    </source>
</evidence>
<dbReference type="PANTHER" id="PTHR43762:SF1">
    <property type="entry name" value="D-ARABINONO-1,4-LACTONE OXIDASE"/>
    <property type="match status" value="1"/>
</dbReference>
<dbReference type="Proteomes" id="UP001229346">
    <property type="component" value="Unassembled WGS sequence"/>
</dbReference>
<evidence type="ECO:0000259" key="5">
    <source>
        <dbReference type="PROSITE" id="PS51387"/>
    </source>
</evidence>
<evidence type="ECO:0000256" key="3">
    <source>
        <dbReference type="ARBA" id="ARBA00023002"/>
    </source>
</evidence>
<dbReference type="EMBL" id="JAUSSU010000010">
    <property type="protein sequence ID" value="MDQ0115195.1"/>
    <property type="molecule type" value="Genomic_DNA"/>
</dbReference>
<dbReference type="SUPFAM" id="SSF56176">
    <property type="entry name" value="FAD-binding/transporter-associated domain-like"/>
    <property type="match status" value="1"/>
</dbReference>
<comment type="caution">
    <text evidence="6">The sequence shown here is derived from an EMBL/GenBank/DDBJ whole genome shotgun (WGS) entry which is preliminary data.</text>
</comment>
<dbReference type="InterPro" id="IPR016164">
    <property type="entry name" value="FAD-linked_Oxase-like_C"/>
</dbReference>
<dbReference type="Gene3D" id="3.30.43.10">
    <property type="entry name" value="Uridine Diphospho-n-acetylenolpyruvylglucosamine Reductase, domain 2"/>
    <property type="match status" value="1"/>
</dbReference>
<dbReference type="RefSeq" id="WP_307206633.1">
    <property type="nucleotide sequence ID" value="NZ_JAUSSU010000010.1"/>
</dbReference>
<accession>A0ABT9U927</accession>
<dbReference type="InterPro" id="IPR006094">
    <property type="entry name" value="Oxid_FAD_bind_N"/>
</dbReference>
<dbReference type="InterPro" id="IPR016166">
    <property type="entry name" value="FAD-bd_PCMH"/>
</dbReference>
<dbReference type="SUPFAM" id="SSF55103">
    <property type="entry name" value="FAD-linked oxidases, C-terminal domain"/>
    <property type="match status" value="1"/>
</dbReference>
<evidence type="ECO:0000256" key="2">
    <source>
        <dbReference type="ARBA" id="ARBA00022827"/>
    </source>
</evidence>
<dbReference type="InterPro" id="IPR016169">
    <property type="entry name" value="FAD-bd_PCMH_sub2"/>
</dbReference>
<reference evidence="6 7" key="1">
    <citation type="submission" date="2023-07" db="EMBL/GenBank/DDBJ databases">
        <title>Sorghum-associated microbial communities from plants grown in Nebraska, USA.</title>
        <authorList>
            <person name="Schachtman D."/>
        </authorList>
    </citation>
    <scope>NUCLEOTIDE SEQUENCE [LARGE SCALE GENOMIC DNA]</scope>
    <source>
        <strain evidence="6 7">CC482</strain>
    </source>
</reference>